<dbReference type="OrthoDB" id="5431245at2759"/>
<dbReference type="Proteomes" id="UP000490939">
    <property type="component" value="Unassembled WGS sequence"/>
</dbReference>
<gene>
    <name evidence="2" type="ORF">EG327_009655</name>
</gene>
<sequence length="204" mass="22292">MLRPRLRPTLSRRVKYWGIAPKVQKKLGREARRGSHDLRKLVGHANFLDVLVSELDISDDEDEADTPVQVQSSAVPDEATNEDDTVNSDDGDSESDDGWQEYDDSSDDEYHTLVRAVSGRPSTATMEIATERQGNAETRQSTREGYFSIDTPGSTGLAIGNALVLDKAVLIDDEYKKGAVVSVVIVSPTMTPLPSPTDDIGSSR</sequence>
<dbReference type="PANTHER" id="PTHR36826">
    <property type="entry name" value="PROTEIN ECM13"/>
    <property type="match status" value="1"/>
</dbReference>
<evidence type="ECO:0000313" key="3">
    <source>
        <dbReference type="Proteomes" id="UP000490939"/>
    </source>
</evidence>
<feature type="compositionally biased region" description="Acidic residues" evidence="1">
    <location>
        <begin position="79"/>
        <end position="107"/>
    </location>
</feature>
<proteinExistence type="predicted"/>
<feature type="region of interest" description="Disordered" evidence="1">
    <location>
        <begin position="60"/>
        <end position="109"/>
    </location>
</feature>
<keyword evidence="3" id="KW-1185">Reference proteome</keyword>
<evidence type="ECO:0000256" key="1">
    <source>
        <dbReference type="SAM" id="MobiDB-lite"/>
    </source>
</evidence>
<reference evidence="2 3" key="1">
    <citation type="submission" date="2019-07" db="EMBL/GenBank/DDBJ databases">
        <title>Venturia inaequalis Genome Resource.</title>
        <authorList>
            <person name="Lichtner F.J."/>
        </authorList>
    </citation>
    <scope>NUCLEOTIDE SEQUENCE [LARGE SCALE GENOMIC DNA]</scope>
    <source>
        <strain evidence="2 3">DMI_063113</strain>
    </source>
</reference>
<organism evidence="2 3">
    <name type="scientific">Venturia inaequalis</name>
    <name type="common">Apple scab fungus</name>
    <dbReference type="NCBI Taxonomy" id="5025"/>
    <lineage>
        <taxon>Eukaryota</taxon>
        <taxon>Fungi</taxon>
        <taxon>Dikarya</taxon>
        <taxon>Ascomycota</taxon>
        <taxon>Pezizomycotina</taxon>
        <taxon>Dothideomycetes</taxon>
        <taxon>Pleosporomycetidae</taxon>
        <taxon>Venturiales</taxon>
        <taxon>Venturiaceae</taxon>
        <taxon>Venturia</taxon>
    </lineage>
</organism>
<accession>A0A8H3UMJ8</accession>
<dbReference type="EMBL" id="WNWR01000650">
    <property type="protein sequence ID" value="KAE9972021.1"/>
    <property type="molecule type" value="Genomic_DNA"/>
</dbReference>
<dbReference type="InterPro" id="IPR037738">
    <property type="entry name" value="Ecm13-like"/>
</dbReference>
<comment type="caution">
    <text evidence="2">The sequence shown here is derived from an EMBL/GenBank/DDBJ whole genome shotgun (WGS) entry which is preliminary data.</text>
</comment>
<protein>
    <submittedName>
        <fullName evidence="2">Uncharacterized protein</fullName>
    </submittedName>
</protein>
<dbReference type="PANTHER" id="PTHR36826:SF1">
    <property type="entry name" value="PROTEIN ECM13"/>
    <property type="match status" value="1"/>
</dbReference>
<dbReference type="AlphaFoldDB" id="A0A8H3UMJ8"/>
<evidence type="ECO:0000313" key="2">
    <source>
        <dbReference type="EMBL" id="KAE9972021.1"/>
    </source>
</evidence>
<name>A0A8H3UMJ8_VENIN</name>